<dbReference type="InterPro" id="IPR052049">
    <property type="entry name" value="Electron_transfer_protein"/>
</dbReference>
<evidence type="ECO:0000313" key="7">
    <source>
        <dbReference type="EMBL" id="MBM9467511.1"/>
    </source>
</evidence>
<keyword evidence="3" id="KW-1003">Cell membrane</keyword>
<evidence type="ECO:0000256" key="2">
    <source>
        <dbReference type="ARBA" id="ARBA00008929"/>
    </source>
</evidence>
<keyword evidence="4" id="KW-0812">Transmembrane</keyword>
<dbReference type="PANTHER" id="PTHR34856">
    <property type="entry name" value="PROTEIN NRFD"/>
    <property type="match status" value="1"/>
</dbReference>
<keyword evidence="5" id="KW-1133">Transmembrane helix</keyword>
<comment type="caution">
    <text evidence="7">The sequence shown here is derived from an EMBL/GenBank/DDBJ whole genome shotgun (WGS) entry which is preliminary data.</text>
</comment>
<dbReference type="Gene3D" id="1.20.1630.10">
    <property type="entry name" value="Formate dehydrogenase/DMSO reductase domain"/>
    <property type="match status" value="1"/>
</dbReference>
<comment type="similarity">
    <text evidence="2">Belongs to the NrfD family.</text>
</comment>
<proteinExistence type="inferred from homology"/>
<accession>A0A938YDD0</accession>
<dbReference type="Pfam" id="PF03916">
    <property type="entry name" value="NrfD"/>
    <property type="match status" value="1"/>
</dbReference>
<dbReference type="AlphaFoldDB" id="A0A938YDD0"/>
<evidence type="ECO:0000256" key="4">
    <source>
        <dbReference type="ARBA" id="ARBA00022692"/>
    </source>
</evidence>
<evidence type="ECO:0000256" key="3">
    <source>
        <dbReference type="ARBA" id="ARBA00022475"/>
    </source>
</evidence>
<dbReference type="Proteomes" id="UP000663792">
    <property type="component" value="Unassembled WGS sequence"/>
</dbReference>
<dbReference type="PANTHER" id="PTHR34856:SF2">
    <property type="entry name" value="PROTEIN NRFD"/>
    <property type="match status" value="1"/>
</dbReference>
<gene>
    <name evidence="7" type="primary">nrfD</name>
    <name evidence="7" type="ORF">JL106_09505</name>
</gene>
<evidence type="ECO:0000256" key="1">
    <source>
        <dbReference type="ARBA" id="ARBA00004651"/>
    </source>
</evidence>
<evidence type="ECO:0000256" key="5">
    <source>
        <dbReference type="ARBA" id="ARBA00022989"/>
    </source>
</evidence>
<dbReference type="EMBL" id="JAERWK010000011">
    <property type="protein sequence ID" value="MBM9467511.1"/>
    <property type="molecule type" value="Genomic_DNA"/>
</dbReference>
<keyword evidence="8" id="KW-1185">Reference proteome</keyword>
<comment type="subcellular location">
    <subcellularLocation>
        <location evidence="1">Cell membrane</location>
        <topology evidence="1">Multi-pass membrane protein</topology>
    </subcellularLocation>
</comment>
<reference evidence="7" key="1">
    <citation type="submission" date="2021-01" db="EMBL/GenBank/DDBJ databases">
        <title>YIM 132084 draft genome.</title>
        <authorList>
            <person name="An D."/>
        </authorList>
    </citation>
    <scope>NUCLEOTIDE SEQUENCE</scope>
    <source>
        <strain evidence="7">YIM 132084</strain>
    </source>
</reference>
<sequence length="322" mass="32689">MVPDVEFTSYYGRPVVKASPWEADIPAYLFLGGVAAGSSLLAAGADLSGRASLRRGGRLAALAAISGSLYALVHDLGRPERFLNMLRVAKPTSPMSVGTWILTAYGPMAGAAGAAELRGLLPARLGPLPLGWASGLLGALARPTGIAAALIAPAVASYTAVLLTDTATPSWHEAHRELPFVFVGSAAAASGGLGLITASSADSGPARRLAAGGVLLELVAERRMERSMGITAEPLHTGTAGRLMRAATACTVAGTVGAVVSALLPGRRGRLASAASGVALLAGSACTRFAVFEAGQASARDPKYTVVPQRERLDRRRAAGSG</sequence>
<protein>
    <submittedName>
        <fullName evidence="7">Polysulfide reductase NrfD</fullName>
    </submittedName>
</protein>
<keyword evidence="6" id="KW-0472">Membrane</keyword>
<organism evidence="7 8">
    <name type="scientific">Nakamurella leprariae</name>
    <dbReference type="NCBI Taxonomy" id="2803911"/>
    <lineage>
        <taxon>Bacteria</taxon>
        <taxon>Bacillati</taxon>
        <taxon>Actinomycetota</taxon>
        <taxon>Actinomycetes</taxon>
        <taxon>Nakamurellales</taxon>
        <taxon>Nakamurellaceae</taxon>
        <taxon>Nakamurella</taxon>
    </lineage>
</organism>
<dbReference type="GO" id="GO:0005886">
    <property type="term" value="C:plasma membrane"/>
    <property type="evidence" value="ECO:0007669"/>
    <property type="project" value="UniProtKB-SubCell"/>
</dbReference>
<evidence type="ECO:0000313" key="8">
    <source>
        <dbReference type="Proteomes" id="UP000663792"/>
    </source>
</evidence>
<evidence type="ECO:0000256" key="6">
    <source>
        <dbReference type="ARBA" id="ARBA00023136"/>
    </source>
</evidence>
<name>A0A938YDD0_9ACTN</name>
<dbReference type="InterPro" id="IPR005614">
    <property type="entry name" value="NrfD-like"/>
</dbReference>